<evidence type="ECO:0000256" key="3">
    <source>
        <dbReference type="ARBA" id="ARBA00023170"/>
    </source>
</evidence>
<proteinExistence type="predicted"/>
<name>A0A1E5VLU8_9POAL</name>
<dbReference type="SMART" id="SM00108">
    <property type="entry name" value="B_lectin"/>
    <property type="match status" value="1"/>
</dbReference>
<dbReference type="OrthoDB" id="4062651at2759"/>
<evidence type="ECO:0000313" key="8">
    <source>
        <dbReference type="Proteomes" id="UP000095767"/>
    </source>
</evidence>
<dbReference type="PANTHER" id="PTHR32444:SF77">
    <property type="entry name" value="OS05G0163500 PROTEIN"/>
    <property type="match status" value="1"/>
</dbReference>
<evidence type="ECO:0000259" key="6">
    <source>
        <dbReference type="PROSITE" id="PS50927"/>
    </source>
</evidence>
<dbReference type="STRING" id="888268.A0A1E5VLU8"/>
<comment type="catalytic activity">
    <reaction evidence="4">
        <text>L-threonyl-[protein] + ATP = O-phospho-L-threonyl-[protein] + ADP + H(+)</text>
        <dbReference type="Rhea" id="RHEA:46608"/>
        <dbReference type="Rhea" id="RHEA-COMP:11060"/>
        <dbReference type="Rhea" id="RHEA-COMP:11605"/>
        <dbReference type="ChEBI" id="CHEBI:15378"/>
        <dbReference type="ChEBI" id="CHEBI:30013"/>
        <dbReference type="ChEBI" id="CHEBI:30616"/>
        <dbReference type="ChEBI" id="CHEBI:61977"/>
        <dbReference type="ChEBI" id="CHEBI:456216"/>
        <dbReference type="EC" id="2.7.11.1"/>
    </reaction>
</comment>
<dbReference type="PROSITE" id="PS50927">
    <property type="entry name" value="BULB_LECTIN"/>
    <property type="match status" value="1"/>
</dbReference>
<dbReference type="Gene3D" id="2.90.10.10">
    <property type="entry name" value="Bulb-type lectin domain"/>
    <property type="match status" value="1"/>
</dbReference>
<comment type="subcellular location">
    <subcellularLocation>
        <location evidence="1">Membrane</location>
        <topology evidence="1">Single-pass type I membrane protein</topology>
    </subcellularLocation>
</comment>
<dbReference type="SUPFAM" id="SSF51110">
    <property type="entry name" value="alpha-D-mannose-specific plant lectins"/>
    <property type="match status" value="1"/>
</dbReference>
<evidence type="ECO:0000256" key="4">
    <source>
        <dbReference type="ARBA" id="ARBA00047899"/>
    </source>
</evidence>
<keyword evidence="3" id="KW-0675">Receptor</keyword>
<sequence>MELLVQAAAVVLHKARQGKVVAAVDGGANREEPLTDPSSSELTFSEDGNLVLLDRATNSTVWSTQANATTTTNATVLVLLDTGNLVLRRGSSANASSDEALWQSFDHPTDTLLPDATIGMDKVTGRTRRLVSRKSLLDQSPGVYSMELGLAGVVQLLWNSPSVSVAYWSSGGWNAQYQYFSSCRG</sequence>
<dbReference type="GO" id="GO:0004674">
    <property type="term" value="F:protein serine/threonine kinase activity"/>
    <property type="evidence" value="ECO:0007669"/>
    <property type="project" value="UniProtKB-EC"/>
</dbReference>
<evidence type="ECO:0000313" key="7">
    <source>
        <dbReference type="EMBL" id="OEL26109.1"/>
    </source>
</evidence>
<evidence type="ECO:0000256" key="2">
    <source>
        <dbReference type="ARBA" id="ARBA00012513"/>
    </source>
</evidence>
<comment type="caution">
    <text evidence="7">The sequence shown here is derived from an EMBL/GenBank/DDBJ whole genome shotgun (WGS) entry which is preliminary data.</text>
</comment>
<dbReference type="GO" id="GO:0051707">
    <property type="term" value="P:response to other organism"/>
    <property type="evidence" value="ECO:0007669"/>
    <property type="project" value="UniProtKB-ARBA"/>
</dbReference>
<organism evidence="7 8">
    <name type="scientific">Dichanthelium oligosanthes</name>
    <dbReference type="NCBI Taxonomy" id="888268"/>
    <lineage>
        <taxon>Eukaryota</taxon>
        <taxon>Viridiplantae</taxon>
        <taxon>Streptophyta</taxon>
        <taxon>Embryophyta</taxon>
        <taxon>Tracheophyta</taxon>
        <taxon>Spermatophyta</taxon>
        <taxon>Magnoliopsida</taxon>
        <taxon>Liliopsida</taxon>
        <taxon>Poales</taxon>
        <taxon>Poaceae</taxon>
        <taxon>PACMAD clade</taxon>
        <taxon>Panicoideae</taxon>
        <taxon>Panicodae</taxon>
        <taxon>Paniceae</taxon>
        <taxon>Dichantheliinae</taxon>
        <taxon>Dichanthelium</taxon>
    </lineage>
</organism>
<comment type="catalytic activity">
    <reaction evidence="5">
        <text>L-seryl-[protein] + ATP = O-phospho-L-seryl-[protein] + ADP + H(+)</text>
        <dbReference type="Rhea" id="RHEA:17989"/>
        <dbReference type="Rhea" id="RHEA-COMP:9863"/>
        <dbReference type="Rhea" id="RHEA-COMP:11604"/>
        <dbReference type="ChEBI" id="CHEBI:15378"/>
        <dbReference type="ChEBI" id="CHEBI:29999"/>
        <dbReference type="ChEBI" id="CHEBI:30616"/>
        <dbReference type="ChEBI" id="CHEBI:83421"/>
        <dbReference type="ChEBI" id="CHEBI:456216"/>
        <dbReference type="EC" id="2.7.11.1"/>
    </reaction>
</comment>
<reference evidence="7 8" key="1">
    <citation type="submission" date="2016-09" db="EMBL/GenBank/DDBJ databases">
        <title>The draft genome of Dichanthelium oligosanthes: A C3 panicoid grass species.</title>
        <authorList>
            <person name="Studer A.J."/>
            <person name="Schnable J.C."/>
            <person name="Brutnell T.P."/>
        </authorList>
    </citation>
    <scope>NUCLEOTIDE SEQUENCE [LARGE SCALE GENOMIC DNA]</scope>
    <source>
        <strain evidence="8">cv. Kellogg 1175</strain>
        <tissue evidence="7">Leaf</tissue>
    </source>
</reference>
<keyword evidence="8" id="KW-1185">Reference proteome</keyword>
<dbReference type="AlphaFoldDB" id="A0A1E5VLU8"/>
<dbReference type="EC" id="2.7.11.1" evidence="2"/>
<gene>
    <name evidence="7" type="ORF">BAE44_0012873</name>
</gene>
<dbReference type="EMBL" id="LWDX02035424">
    <property type="protein sequence ID" value="OEL26109.1"/>
    <property type="molecule type" value="Genomic_DNA"/>
</dbReference>
<dbReference type="Pfam" id="PF01453">
    <property type="entry name" value="B_lectin"/>
    <property type="match status" value="1"/>
</dbReference>
<dbReference type="Proteomes" id="UP000095767">
    <property type="component" value="Unassembled WGS sequence"/>
</dbReference>
<dbReference type="InterPro" id="IPR001480">
    <property type="entry name" value="Bulb-type_lectin_dom"/>
</dbReference>
<evidence type="ECO:0000256" key="1">
    <source>
        <dbReference type="ARBA" id="ARBA00004479"/>
    </source>
</evidence>
<dbReference type="GO" id="GO:0016020">
    <property type="term" value="C:membrane"/>
    <property type="evidence" value="ECO:0007669"/>
    <property type="project" value="UniProtKB-SubCell"/>
</dbReference>
<protein>
    <recommendedName>
        <fullName evidence="2">non-specific serine/threonine protein kinase</fullName>
        <ecNumber evidence="2">2.7.11.1</ecNumber>
    </recommendedName>
</protein>
<dbReference type="PANTHER" id="PTHR32444">
    <property type="entry name" value="BULB-TYPE LECTIN DOMAIN-CONTAINING PROTEIN"/>
    <property type="match status" value="1"/>
</dbReference>
<accession>A0A1E5VLU8</accession>
<dbReference type="InterPro" id="IPR036426">
    <property type="entry name" value="Bulb-type_lectin_dom_sf"/>
</dbReference>
<evidence type="ECO:0000256" key="5">
    <source>
        <dbReference type="ARBA" id="ARBA00048679"/>
    </source>
</evidence>
<feature type="domain" description="Bulb-type lectin" evidence="6">
    <location>
        <begin position="1"/>
        <end position="100"/>
    </location>
</feature>